<feature type="domain" description="Cadherin" evidence="11">
    <location>
        <begin position="1193"/>
        <end position="1300"/>
    </location>
</feature>
<dbReference type="CDD" id="cd11304">
    <property type="entry name" value="Cadherin_repeat"/>
    <property type="match status" value="12"/>
</dbReference>
<dbReference type="InterPro" id="IPR015919">
    <property type="entry name" value="Cadherin-like_sf"/>
</dbReference>
<protein>
    <recommendedName>
        <fullName evidence="11">Cadherin domain-containing protein</fullName>
    </recommendedName>
</protein>
<feature type="domain" description="Cadherin" evidence="11">
    <location>
        <begin position="968"/>
        <end position="1078"/>
    </location>
</feature>
<evidence type="ECO:0000256" key="5">
    <source>
        <dbReference type="ARBA" id="ARBA00022889"/>
    </source>
</evidence>
<dbReference type="SUPFAM" id="SSF49313">
    <property type="entry name" value="Cadherin-like"/>
    <property type="match status" value="13"/>
</dbReference>
<dbReference type="InterPro" id="IPR002126">
    <property type="entry name" value="Cadherin-like_dom"/>
</dbReference>
<feature type="domain" description="Cadherin" evidence="11">
    <location>
        <begin position="858"/>
        <end position="967"/>
    </location>
</feature>
<keyword evidence="7 10" id="KW-0472">Membrane</keyword>
<dbReference type="PROSITE" id="PS50268">
    <property type="entry name" value="CADHERIN_2"/>
    <property type="match status" value="13"/>
</dbReference>
<evidence type="ECO:0000256" key="2">
    <source>
        <dbReference type="ARBA" id="ARBA00022692"/>
    </source>
</evidence>
<comment type="caution">
    <text evidence="12">The sequence shown here is derived from an EMBL/GenBank/DDBJ whole genome shotgun (WGS) entry which is preliminary data.</text>
</comment>
<dbReference type="PROSITE" id="PS00232">
    <property type="entry name" value="CADHERIN_1"/>
    <property type="match status" value="6"/>
</dbReference>
<evidence type="ECO:0000313" key="12">
    <source>
        <dbReference type="EMBL" id="CAL8106933.1"/>
    </source>
</evidence>
<proteinExistence type="predicted"/>
<keyword evidence="4 8" id="KW-0106">Calcium</keyword>
<dbReference type="PRINTS" id="PR00205">
    <property type="entry name" value="CADHERIN"/>
</dbReference>
<organism evidence="12 13">
    <name type="scientific">Orchesella dallaii</name>
    <dbReference type="NCBI Taxonomy" id="48710"/>
    <lineage>
        <taxon>Eukaryota</taxon>
        <taxon>Metazoa</taxon>
        <taxon>Ecdysozoa</taxon>
        <taxon>Arthropoda</taxon>
        <taxon>Hexapoda</taxon>
        <taxon>Collembola</taxon>
        <taxon>Entomobryomorpha</taxon>
        <taxon>Entomobryoidea</taxon>
        <taxon>Orchesellidae</taxon>
        <taxon>Orchesellinae</taxon>
        <taxon>Orchesella</taxon>
    </lineage>
</organism>
<keyword evidence="13" id="KW-1185">Reference proteome</keyword>
<evidence type="ECO:0000256" key="9">
    <source>
        <dbReference type="SAM" id="MobiDB-lite"/>
    </source>
</evidence>
<keyword evidence="5" id="KW-0130">Cell adhesion</keyword>
<feature type="transmembrane region" description="Helical" evidence="10">
    <location>
        <begin position="1653"/>
        <end position="1677"/>
    </location>
</feature>
<evidence type="ECO:0000256" key="10">
    <source>
        <dbReference type="SAM" id="Phobius"/>
    </source>
</evidence>
<dbReference type="EMBL" id="CAXLJM020000038">
    <property type="protein sequence ID" value="CAL8106933.1"/>
    <property type="molecule type" value="Genomic_DNA"/>
</dbReference>
<feature type="domain" description="Cadherin" evidence="11">
    <location>
        <begin position="1101"/>
        <end position="1190"/>
    </location>
</feature>
<feature type="domain" description="Cadherin" evidence="11">
    <location>
        <begin position="1301"/>
        <end position="1425"/>
    </location>
</feature>
<feature type="domain" description="Cadherin" evidence="11">
    <location>
        <begin position="479"/>
        <end position="596"/>
    </location>
</feature>
<evidence type="ECO:0000313" key="13">
    <source>
        <dbReference type="Proteomes" id="UP001642540"/>
    </source>
</evidence>
<accession>A0ABP1QKZ1</accession>
<feature type="region of interest" description="Disordered" evidence="9">
    <location>
        <begin position="700"/>
        <end position="729"/>
    </location>
</feature>
<feature type="domain" description="Cadherin" evidence="11">
    <location>
        <begin position="252"/>
        <end position="367"/>
    </location>
</feature>
<comment type="subcellular location">
    <subcellularLocation>
        <location evidence="1">Membrane</location>
    </subcellularLocation>
</comment>
<feature type="domain" description="Cadherin" evidence="11">
    <location>
        <begin position="1426"/>
        <end position="1549"/>
    </location>
</feature>
<dbReference type="Gene3D" id="2.60.40.60">
    <property type="entry name" value="Cadherins"/>
    <property type="match status" value="13"/>
</dbReference>
<dbReference type="PANTHER" id="PTHR24025">
    <property type="entry name" value="DESMOGLEIN FAMILY MEMBER"/>
    <property type="match status" value="1"/>
</dbReference>
<evidence type="ECO:0000259" key="11">
    <source>
        <dbReference type="PROSITE" id="PS50268"/>
    </source>
</evidence>
<feature type="domain" description="Cadherin" evidence="11">
    <location>
        <begin position="145"/>
        <end position="251"/>
    </location>
</feature>
<name>A0ABP1QKZ1_9HEXA</name>
<evidence type="ECO:0000256" key="3">
    <source>
        <dbReference type="ARBA" id="ARBA00022737"/>
    </source>
</evidence>
<feature type="region of interest" description="Disordered" evidence="9">
    <location>
        <begin position="1311"/>
        <end position="1335"/>
    </location>
</feature>
<dbReference type="SMART" id="SM00112">
    <property type="entry name" value="CA"/>
    <property type="match status" value="13"/>
</dbReference>
<gene>
    <name evidence="12" type="ORF">ODALV1_LOCUS12522</name>
</gene>
<keyword evidence="3" id="KW-0677">Repeat</keyword>
<sequence length="1744" mass="193272">MIILTLNDGKLAEPVQQSMLVLVEDQNDNSPVFQPYQSTIKVPENSQVPQVLAKLTATDSDEGPYGQVIYKLQVEEGDEDLFTLSTINGQAVLKLVKPLDYEKKFLHQVRIIASDRAESASQINQAVASLVVQVIDVEDVGPAFVSVSPVARIREDVPVTTFVLQVRAVDGDRGINNPIHYDLMNEKDLFGIDSQSGIVFTKAPLDRESVKGGSYVLHIVATEQTKVTPRPSVDTTVVVSLLDVNDMIPTFKSESYLAEIPENSQEGVPVTFLGNSIAEVYDHDLGLNGTFRLRTEGDGGVFDVTPAEGINQVSFLIRVKNPARLDYERLKEINFTLVAEEVSSPQRTAQVPVTVHINDQNDNFPEFERNVYQVTLNENSSPGTTVVQVKAVDKDSGVFGTEGIRYTSLTGSIANELNLDPMTGLITVKKSNKTLLDRELSPVYYLTVEAQDNAGRGNRNSAQIVLILLDQNDNAPVFYQSRYEVRIFENEKEFVSPLRFQARDDDLKETVNSEIHYSIVAGNEENWLEVDNLSGRVKVLKAFDFEKLPISRSNPTSNVKQLNFTIRANDMGKPAKFSLSFLIVYVFDVNDFLPKFEKLKIGKTIREDMPGGTQIIKVEATDGDGSSPFNRVFYRIEHGAQDKFVIEPETGTVRLAPGAVLDYNVKPYHVLEILALDGGGKQSEKSCILNVTIKDINNKPPKFEFNDLENPGQLSSSSPPSESRGARGTLSGILSSGGGIFRAKVLENSPPGYYITNIRASDPDSNAVLNFKLNFNVSEARDERGILLRDVDLSQYFALDPVDGTLKTAGKAIDREMIESVKLAVVVEDIASATGPQRDYSVVIIQVIDVNDNDPIFRSNPYYASIPENTEEGTAVLTVTADDADLNRTIKYSLLPPKDDKGGVSFPLAIHPDTGVIEVTAKIDRESRDWLNFTVVAQDSGNIPRSRHGVASVILRVTDNNDNNPVFTDSISSIQVKEDAPVGTVVAQVVAKDADSESFGKITYLLDRTSSNGKFSVDPETGKISVAEPLDREEQASYALVIQAFDNFRYGYATGESRNAFKQITVNILDTNDQAPKFLEDDSSRDPNSCNSVTEFHEDVIMTIRARDGDDESTSNGWISFKIKSGNELGLFKLEQGKNIAKLVPARSLKGFYGNYSLTIDAMDGGNPPNVATKEFKICILDFNDQKPVFISPSQNYTIRVPENATVGSTILQVRAVDSDIGNNGVVRYKFRQEFSRHWEAFNIDSTTGVLTLAQPLDREKQKIYHLRIEAYDLGIPTPLSSELDLTILVKNIDDYKPAFTVSEFVTQLTENAPPEKERIQLPATEDRDDEDEEEKKTSQVCYFILPKLSSNNSLKYFLLEPVTHILLAKVKLDREKQSNHTLMVFATEDCLVDLTKINVANIEPSSLLKVVVRVLDVNDNSPRFTKKVFTGGVSTSTDYGTEFMRVTATDADSAPNAKLKYFIIHPITMSLSEGLSHLINNDNPLFNIDAKTGAISLAFDPQPDMKGHFVINVGVNDTGGLTDRAKALVYLLRDDQKVKIVVRMSPVEVRQQADMFTRTLGNVTGLIVNVDENFKYHENKDGSVDKTKTDFYIHLVHPQQNAVLEVEEVLKLIDLNIEELDDLFKDFNVLDTQGSTYVLAANKAAEDTKSLFLVYATGSALFLALLLLVVISLCFAQRAKYQRQLKAATANAYGTSNRGFSERRKRKLSRYSYNNGYTNNNSCSSSVILFEPAEFLVPSSSDT</sequence>
<evidence type="ECO:0000256" key="7">
    <source>
        <dbReference type="ARBA" id="ARBA00023136"/>
    </source>
</evidence>
<dbReference type="PANTHER" id="PTHR24025:SF23">
    <property type="entry name" value="NEURAL-CADHERIN"/>
    <property type="match status" value="1"/>
</dbReference>
<feature type="domain" description="Cadherin" evidence="11">
    <location>
        <begin position="604"/>
        <end position="703"/>
    </location>
</feature>
<keyword evidence="6 10" id="KW-1133">Transmembrane helix</keyword>
<dbReference type="Pfam" id="PF00028">
    <property type="entry name" value="Cadherin"/>
    <property type="match status" value="9"/>
</dbReference>
<evidence type="ECO:0000256" key="6">
    <source>
        <dbReference type="ARBA" id="ARBA00022989"/>
    </source>
</evidence>
<feature type="domain" description="Cadherin" evidence="11">
    <location>
        <begin position="737"/>
        <end position="857"/>
    </location>
</feature>
<dbReference type="InterPro" id="IPR020894">
    <property type="entry name" value="Cadherin_CS"/>
</dbReference>
<dbReference type="Proteomes" id="UP001642540">
    <property type="component" value="Unassembled WGS sequence"/>
</dbReference>
<evidence type="ECO:0000256" key="1">
    <source>
        <dbReference type="ARBA" id="ARBA00004370"/>
    </source>
</evidence>
<keyword evidence="2 10" id="KW-0812">Transmembrane</keyword>
<evidence type="ECO:0000256" key="8">
    <source>
        <dbReference type="PROSITE-ProRule" id="PRU00043"/>
    </source>
</evidence>
<feature type="domain" description="Cadherin" evidence="11">
    <location>
        <begin position="34"/>
        <end position="144"/>
    </location>
</feature>
<feature type="domain" description="Cadherin" evidence="11">
    <location>
        <begin position="368"/>
        <end position="478"/>
    </location>
</feature>
<dbReference type="InterPro" id="IPR050971">
    <property type="entry name" value="Cadherin-domain_protein"/>
</dbReference>
<reference evidence="12 13" key="1">
    <citation type="submission" date="2024-08" db="EMBL/GenBank/DDBJ databases">
        <authorList>
            <person name="Cucini C."/>
            <person name="Frati F."/>
        </authorList>
    </citation>
    <scope>NUCLEOTIDE SEQUENCE [LARGE SCALE GENOMIC DNA]</scope>
</reference>
<evidence type="ECO:0000256" key="4">
    <source>
        <dbReference type="ARBA" id="ARBA00022837"/>
    </source>
</evidence>